<gene>
    <name evidence="1" type="ORF">D9O40_14610</name>
</gene>
<dbReference type="EMBL" id="RFAQ01000055">
    <property type="protein sequence ID" value="RMC97667.1"/>
    <property type="molecule type" value="Genomic_DNA"/>
</dbReference>
<protein>
    <recommendedName>
        <fullName evidence="3">Capsular biosynthesis protein</fullName>
    </recommendedName>
</protein>
<comment type="caution">
    <text evidence="1">The sequence shown here is derived from an EMBL/GenBank/DDBJ whole genome shotgun (WGS) entry which is preliminary data.</text>
</comment>
<evidence type="ECO:0000313" key="1">
    <source>
        <dbReference type="EMBL" id="RMC97667.1"/>
    </source>
</evidence>
<dbReference type="GO" id="GO:0015774">
    <property type="term" value="P:polysaccharide transport"/>
    <property type="evidence" value="ECO:0007669"/>
    <property type="project" value="InterPro"/>
</dbReference>
<dbReference type="Pfam" id="PF05159">
    <property type="entry name" value="Capsule_synth"/>
    <property type="match status" value="1"/>
</dbReference>
<dbReference type="GO" id="GO:0000271">
    <property type="term" value="P:polysaccharide biosynthetic process"/>
    <property type="evidence" value="ECO:0007669"/>
    <property type="project" value="InterPro"/>
</dbReference>
<proteinExistence type="predicted"/>
<dbReference type="Proteomes" id="UP000277999">
    <property type="component" value="Unassembled WGS sequence"/>
</dbReference>
<dbReference type="SUPFAM" id="SSF53756">
    <property type="entry name" value="UDP-Glycosyltransferase/glycogen phosphorylase"/>
    <property type="match status" value="1"/>
</dbReference>
<dbReference type="AlphaFoldDB" id="A0A3M0SST5"/>
<organism evidence="1 2">
    <name type="scientific">Clostridium autoethanogenum</name>
    <dbReference type="NCBI Taxonomy" id="84023"/>
    <lineage>
        <taxon>Bacteria</taxon>
        <taxon>Bacillati</taxon>
        <taxon>Bacillota</taxon>
        <taxon>Clostridia</taxon>
        <taxon>Eubacteriales</taxon>
        <taxon>Clostridiaceae</taxon>
        <taxon>Clostridium</taxon>
    </lineage>
</organism>
<dbReference type="InterPro" id="IPR007833">
    <property type="entry name" value="Capsule_polysaccharide_synth"/>
</dbReference>
<accession>A0A3M0SST5</accession>
<evidence type="ECO:0008006" key="3">
    <source>
        <dbReference type="Google" id="ProtNLM"/>
    </source>
</evidence>
<name>A0A3M0SST5_9CLOT</name>
<reference evidence="1 2" key="1">
    <citation type="submission" date="2018-10" db="EMBL/GenBank/DDBJ databases">
        <title>Genome-centric metagenomics revealed C2 chemical producing, CO utilizing Clostridium with novel acetogenic gene cluster.</title>
        <authorList>
            <person name="Kang H."/>
            <person name="Park B."/>
            <person name="Choi I.G."/>
            <person name="Chang I.S."/>
        </authorList>
    </citation>
    <scope>NUCLEOTIDE SEQUENCE [LARGE SCALE GENOMIC DNA]</scope>
    <source>
        <strain evidence="1 2">H21-9</strain>
    </source>
</reference>
<evidence type="ECO:0000313" key="2">
    <source>
        <dbReference type="Proteomes" id="UP000277999"/>
    </source>
</evidence>
<sequence>MDVSKLKILYLTKQAPKREYTISKEILSDNENSFVDSCVFSYRNYLDAYELNEKEKVFRNIYDFTEFCKTYAEENVNIDDELYKFELNYNLPVNKILYADRLVINYSESHRKQIIYMLVKFSLMLLEKTQYEVIIGELSSSSDLISYYLSKHFGIKYLFFWHGRISNKMEFSDVLGRRHGLKEFYINYKENGFSQEEREYLNKYLEGFKKQTAPDYMKFSRQTKFKNLFRKLYMQNPVIRLKKYMKSYQIDLKYSADQSPKISEKINKRLKKVVFPIKSLLLKRYYDNVNLNKRYYLTPLHYQPESSTMTFAPYYLNQLAFIENLAKSIPGGTYIYVKEHPAMFANRKLSFYRELKKIPNIKLVHPEFSMNALIEKSMGVVTLTNTTGYEAIVKDKPVFVFGNVFYNEYDYSFKCNNFQEFRDNIITGLRDWDKYQDERINNRNCFILACIRSLRNGNLNSHLLDKTFFKDENIKNIVNSIKDEIIGGQ</sequence>